<sequence>SGTITTKIFKDQAISGTVLTLALSMVKSGYNVTIPKVADNTENCGNFQIEFSHATASEEMEVRALYYELKVRGHGGL</sequence>
<reference evidence="1" key="1">
    <citation type="journal article" date="2015" name="Nature">
        <title>Complex archaea that bridge the gap between prokaryotes and eukaryotes.</title>
        <authorList>
            <person name="Spang A."/>
            <person name="Saw J.H."/>
            <person name="Jorgensen S.L."/>
            <person name="Zaremba-Niedzwiedzka K."/>
            <person name="Martijn J."/>
            <person name="Lind A.E."/>
            <person name="van Eijk R."/>
            <person name="Schleper C."/>
            <person name="Guy L."/>
            <person name="Ettema T.J."/>
        </authorList>
    </citation>
    <scope>NUCLEOTIDE SEQUENCE</scope>
</reference>
<feature type="non-terminal residue" evidence="1">
    <location>
        <position position="1"/>
    </location>
</feature>
<comment type="caution">
    <text evidence="1">The sequence shown here is derived from an EMBL/GenBank/DDBJ whole genome shotgun (WGS) entry which is preliminary data.</text>
</comment>
<name>A0A0F9PKB8_9ZZZZ</name>
<dbReference type="AlphaFoldDB" id="A0A0F9PKB8"/>
<accession>A0A0F9PKB8</accession>
<organism evidence="1">
    <name type="scientific">marine sediment metagenome</name>
    <dbReference type="NCBI Taxonomy" id="412755"/>
    <lineage>
        <taxon>unclassified sequences</taxon>
        <taxon>metagenomes</taxon>
        <taxon>ecological metagenomes</taxon>
    </lineage>
</organism>
<protein>
    <submittedName>
        <fullName evidence="1">Uncharacterized protein</fullName>
    </submittedName>
</protein>
<evidence type="ECO:0000313" key="1">
    <source>
        <dbReference type="EMBL" id="KKN24922.1"/>
    </source>
</evidence>
<dbReference type="EMBL" id="LAZR01002846">
    <property type="protein sequence ID" value="KKN24922.1"/>
    <property type="molecule type" value="Genomic_DNA"/>
</dbReference>
<gene>
    <name evidence="1" type="ORF">LCGC14_0890120</name>
</gene>
<proteinExistence type="predicted"/>